<keyword evidence="4" id="KW-1185">Reference proteome</keyword>
<organism evidence="3 4">
    <name type="scientific">Burkholderia humptydooensis MSMB43</name>
    <dbReference type="NCBI Taxonomy" id="441157"/>
    <lineage>
        <taxon>Bacteria</taxon>
        <taxon>Pseudomonadati</taxon>
        <taxon>Pseudomonadota</taxon>
        <taxon>Betaproteobacteria</taxon>
        <taxon>Burkholderiales</taxon>
        <taxon>Burkholderiaceae</taxon>
        <taxon>Burkholderia</taxon>
        <taxon>pseudomallei group</taxon>
    </lineage>
</organism>
<evidence type="ECO:0000259" key="2">
    <source>
        <dbReference type="Pfam" id="PF00535"/>
    </source>
</evidence>
<gene>
    <name evidence="3" type="ORF">A33K_17340</name>
</gene>
<keyword evidence="3" id="KW-0808">Transferase</keyword>
<feature type="domain" description="Glycosyltransferase 2-like" evidence="2">
    <location>
        <begin position="23"/>
        <end position="86"/>
    </location>
</feature>
<dbReference type="EMBL" id="JH692065">
    <property type="protein sequence ID" value="EIP86250.1"/>
    <property type="molecule type" value="Genomic_DNA"/>
</dbReference>
<protein>
    <submittedName>
        <fullName evidence="3">Glycosyl transferase, group 2 family protein</fullName>
    </submittedName>
</protein>
<evidence type="ECO:0000256" key="1">
    <source>
        <dbReference type="SAM" id="MobiDB-lite"/>
    </source>
</evidence>
<dbReference type="SUPFAM" id="SSF53448">
    <property type="entry name" value="Nucleotide-diphospho-sugar transferases"/>
    <property type="match status" value="1"/>
</dbReference>
<dbReference type="Gene3D" id="3.90.550.10">
    <property type="entry name" value="Spore Coat Polysaccharide Biosynthesis Protein SpsA, Chain A"/>
    <property type="match status" value="1"/>
</dbReference>
<dbReference type="InterPro" id="IPR001173">
    <property type="entry name" value="Glyco_trans_2-like"/>
</dbReference>
<dbReference type="PANTHER" id="PTHR43179">
    <property type="entry name" value="RHAMNOSYLTRANSFERASE WBBL"/>
    <property type="match status" value="1"/>
</dbReference>
<evidence type="ECO:0000313" key="4">
    <source>
        <dbReference type="Proteomes" id="UP000004682"/>
    </source>
</evidence>
<name>A0ABN0G263_9BURK</name>
<sequence length="183" mass="21116">MRDHVCVTPARVVVPTREPRITAIVLTHRREHELARTLARLARLPERPAIIVVDNASNDGTAAMVRRRFPCATLVRAPRNLGAAGAHAVHRVLQRRHMVGVRLAHARRAALRPPSAHRRADRARARRRRAPRRSGLRGWRRTLAGLPWTLRERRPIPMRVDAMRRVVEATERIARRQARRQQR</sequence>
<evidence type="ECO:0000313" key="3">
    <source>
        <dbReference type="EMBL" id="EIP86250.1"/>
    </source>
</evidence>
<dbReference type="Proteomes" id="UP000004682">
    <property type="component" value="Unassembled WGS sequence"/>
</dbReference>
<dbReference type="PANTHER" id="PTHR43179:SF7">
    <property type="entry name" value="RHAMNOSYLTRANSFERASE WBBL"/>
    <property type="match status" value="1"/>
</dbReference>
<dbReference type="Pfam" id="PF00535">
    <property type="entry name" value="Glycos_transf_2"/>
    <property type="match status" value="1"/>
</dbReference>
<proteinExistence type="predicted"/>
<accession>A0ABN0G263</accession>
<feature type="region of interest" description="Disordered" evidence="1">
    <location>
        <begin position="110"/>
        <end position="135"/>
    </location>
</feature>
<reference evidence="4" key="1">
    <citation type="journal article" date="2012" name="J. Bacteriol.">
        <title>Revised Genome Sequence of Burkholderia thailandensis MSMB43 with Improved Annotation.</title>
        <authorList>
            <person name="Zhuo Y."/>
            <person name="Liu L."/>
            <person name="Wang Q."/>
            <person name="Liu X."/>
            <person name="Ren B."/>
            <person name="Liu M."/>
            <person name="Ni P."/>
            <person name="Cheng Y.Q."/>
            <person name="Zhang L."/>
        </authorList>
    </citation>
    <scope>NUCLEOTIDE SEQUENCE [LARGE SCALE GENOMIC DNA]</scope>
    <source>
        <strain evidence="4">MSMB43</strain>
    </source>
</reference>
<dbReference type="InterPro" id="IPR029044">
    <property type="entry name" value="Nucleotide-diphossugar_trans"/>
</dbReference>
<dbReference type="GO" id="GO:0016740">
    <property type="term" value="F:transferase activity"/>
    <property type="evidence" value="ECO:0007669"/>
    <property type="project" value="UniProtKB-KW"/>
</dbReference>